<name>A0AC58U2L4_TOBAC</name>
<protein>
    <submittedName>
        <fullName evidence="2">Uncharacterized protein LOC142178299</fullName>
    </submittedName>
</protein>
<dbReference type="RefSeq" id="XP_075103731.1">
    <property type="nucleotide sequence ID" value="XM_075247630.1"/>
</dbReference>
<organism evidence="1 2">
    <name type="scientific">Nicotiana tabacum</name>
    <name type="common">Common tobacco</name>
    <dbReference type="NCBI Taxonomy" id="4097"/>
    <lineage>
        <taxon>Eukaryota</taxon>
        <taxon>Viridiplantae</taxon>
        <taxon>Streptophyta</taxon>
        <taxon>Embryophyta</taxon>
        <taxon>Tracheophyta</taxon>
        <taxon>Spermatophyta</taxon>
        <taxon>Magnoliopsida</taxon>
        <taxon>eudicotyledons</taxon>
        <taxon>Gunneridae</taxon>
        <taxon>Pentapetalae</taxon>
        <taxon>asterids</taxon>
        <taxon>lamiids</taxon>
        <taxon>Solanales</taxon>
        <taxon>Solanaceae</taxon>
        <taxon>Nicotianoideae</taxon>
        <taxon>Nicotianeae</taxon>
        <taxon>Nicotiana</taxon>
    </lineage>
</organism>
<reference evidence="2" key="2">
    <citation type="submission" date="2025-08" db="UniProtKB">
        <authorList>
            <consortium name="RefSeq"/>
        </authorList>
    </citation>
    <scope>IDENTIFICATION</scope>
    <source>
        <tissue evidence="2">Leaf</tissue>
    </source>
</reference>
<reference evidence="1" key="1">
    <citation type="journal article" date="2014" name="Nat. Commun.">
        <title>The tobacco genome sequence and its comparison with those of tomato and potato.</title>
        <authorList>
            <person name="Sierro N."/>
            <person name="Battey J.N."/>
            <person name="Ouadi S."/>
            <person name="Bakaher N."/>
            <person name="Bovet L."/>
            <person name="Willig A."/>
            <person name="Goepfert S."/>
            <person name="Peitsch M.C."/>
            <person name="Ivanov N.V."/>
        </authorList>
    </citation>
    <scope>NUCLEOTIDE SEQUENCE [LARGE SCALE GENOMIC DNA]</scope>
</reference>
<accession>A0AC58U2L4</accession>
<evidence type="ECO:0000313" key="1">
    <source>
        <dbReference type="Proteomes" id="UP000790787"/>
    </source>
</evidence>
<gene>
    <name evidence="2" type="primary">LOC142178299</name>
</gene>
<keyword evidence="1" id="KW-1185">Reference proteome</keyword>
<sequence>MYFKTAKEVWKDINERFGQSNGSKYLQIQREISTTIQGFSDIANYFTKLRTLWDELNSSYVGATCSCGALPKFIEDQQLFQFLNGNANSASCKYCKKTGHTVDKCYRLFGFPADFKFTKNKKSASCVQTEVPYVPSSFPSAASSDNSAHGFTKKQYEHLLSMFQQVQLSNGMSPDDSSIEDSGFAHFAYLFTAYDVDYLVSHACAFSHLDADLFPSFLAAPIVQPSSVSCNKPSSFTPCFNQPSIVVGSACNQINVDSTYGYTRVTWTHLLSCKGNALSILKAFTSMVKIHFHSNVHTFRSDNAFELGGSTEAINFFGNEGILHQTTIPHTPQQNGLVERKYKHLLEVARALLFQSKLPLKFWEECILTATYLINRMSSPLLLKLSPYEKLHGTPPTYEHLKSFGCLCFATSSKVGRNKFQSRAISSLFLGYPYGKKGYKLLNLSNFSIFYSRDVVFHEHVFPYKSVFYSPPSFFPSSVQPFAESSSADSATLSATEGVSPSTSSHHMPHLAPSPLLLSPVISNTPSPNSTGSIYSSEISLPSHVSPPLRKSLRTVTKPTYLNDYVCNSASLPISSPDSSMVAPSDLHMHESQFYL</sequence>
<dbReference type="Proteomes" id="UP000790787">
    <property type="component" value="Chromosome 24"/>
</dbReference>
<evidence type="ECO:0000313" key="2">
    <source>
        <dbReference type="RefSeq" id="XP_075103731.1"/>
    </source>
</evidence>
<proteinExistence type="predicted"/>